<dbReference type="GO" id="GO:0019867">
    <property type="term" value="C:outer membrane"/>
    <property type="evidence" value="ECO:0007669"/>
    <property type="project" value="InterPro"/>
</dbReference>
<dbReference type="EMBL" id="CP011568">
    <property type="protein sequence ID" value="AKJ67368.1"/>
    <property type="molecule type" value="Genomic_DNA"/>
</dbReference>
<evidence type="ECO:0000313" key="7">
    <source>
        <dbReference type="Proteomes" id="UP000036700"/>
    </source>
</evidence>
<dbReference type="InterPro" id="IPR051407">
    <property type="entry name" value="Bact_OM_lipoprot/Surf_antigen"/>
</dbReference>
<organism evidence="6 7">
    <name type="scientific">Pandoraea thiooxydans</name>
    <dbReference type="NCBI Taxonomy" id="445709"/>
    <lineage>
        <taxon>Bacteria</taxon>
        <taxon>Pseudomonadati</taxon>
        <taxon>Pseudomonadota</taxon>
        <taxon>Betaproteobacteria</taxon>
        <taxon>Burkholderiales</taxon>
        <taxon>Burkholderiaceae</taxon>
        <taxon>Pandoraea</taxon>
    </lineage>
</organism>
<protein>
    <recommendedName>
        <fullName evidence="5">Glycine zipper 2TM domain-containing protein</fullName>
    </recommendedName>
</protein>
<keyword evidence="7" id="KW-1185">Reference proteome</keyword>
<feature type="region of interest" description="Disordered" evidence="3">
    <location>
        <begin position="40"/>
        <end position="61"/>
    </location>
</feature>
<dbReference type="InterPro" id="IPR008816">
    <property type="entry name" value="Gly_zipper_2TM_dom"/>
</dbReference>
<keyword evidence="4" id="KW-1133">Transmembrane helix</keyword>
<evidence type="ECO:0000259" key="5">
    <source>
        <dbReference type="Pfam" id="PF05433"/>
    </source>
</evidence>
<dbReference type="PANTHER" id="PTHR35603:SF2">
    <property type="entry name" value="OUTER MEMBRANE LIPOPROTEIN"/>
    <property type="match status" value="1"/>
</dbReference>
<dbReference type="Proteomes" id="UP000036700">
    <property type="component" value="Chromosome"/>
</dbReference>
<evidence type="ECO:0000256" key="1">
    <source>
        <dbReference type="ARBA" id="ARBA00004370"/>
    </source>
</evidence>
<dbReference type="PATRIC" id="fig|445709.3.peg.667"/>
<evidence type="ECO:0000256" key="3">
    <source>
        <dbReference type="SAM" id="MobiDB-lite"/>
    </source>
</evidence>
<dbReference type="KEGG" id="ptx:ABW99_03095"/>
<gene>
    <name evidence="6" type="ORF">ABW99_03095</name>
</gene>
<evidence type="ECO:0000256" key="2">
    <source>
        <dbReference type="ARBA" id="ARBA00023136"/>
    </source>
</evidence>
<reference evidence="7" key="1">
    <citation type="submission" date="2015-06" db="EMBL/GenBank/DDBJ databases">
        <authorList>
            <person name="Lim Y.L."/>
            <person name="Ee R."/>
            <person name="Yong D."/>
            <person name="How K.Y."/>
            <person name="Yin W.F."/>
            <person name="Chan K.G."/>
        </authorList>
    </citation>
    <scope>NUCLEOTIDE SEQUENCE [LARGE SCALE GENOMIC DNA]</scope>
    <source>
        <strain evidence="7">DSM 25325</strain>
    </source>
</reference>
<dbReference type="OrthoDB" id="5298735at2"/>
<dbReference type="STRING" id="445709.ABW99_03095"/>
<name>A0A0G3EK05_9BURK</name>
<dbReference type="RefSeq" id="WP_047212909.1">
    <property type="nucleotide sequence ID" value="NZ_CP011568.3"/>
</dbReference>
<evidence type="ECO:0000313" key="6">
    <source>
        <dbReference type="EMBL" id="AKJ67368.1"/>
    </source>
</evidence>
<sequence>MDTNNSSRRLHPLVATAAGAVLIASLVAVAAITGVLPKALGTDRPTPAVTQAQHAPSPSRTDEQRAAQARAREAQEARAHQRASACSACGTVASVTPVRTQGASTGIGAIGGALAGGLLGNQFGAGNGRAAMTVVGAVGGGLAGNEVEKNMRSETYYRVSVHMDNGTWRSFNYRSAPGVQPGTRVRLENGRLVMAG</sequence>
<dbReference type="Pfam" id="PF05433">
    <property type="entry name" value="Rick_17kDa_Anti"/>
    <property type="match status" value="1"/>
</dbReference>
<keyword evidence="2 4" id="KW-0472">Membrane</keyword>
<feature type="domain" description="Glycine zipper 2TM" evidence="5">
    <location>
        <begin position="107"/>
        <end position="148"/>
    </location>
</feature>
<dbReference type="AlphaFoldDB" id="A0A0G3EK05"/>
<feature type="compositionally biased region" description="Polar residues" evidence="3">
    <location>
        <begin position="48"/>
        <end position="59"/>
    </location>
</feature>
<keyword evidence="4" id="KW-0812">Transmembrane</keyword>
<evidence type="ECO:0000256" key="4">
    <source>
        <dbReference type="SAM" id="Phobius"/>
    </source>
</evidence>
<accession>A0A0G3EK05</accession>
<comment type="subcellular location">
    <subcellularLocation>
        <location evidence="1">Membrane</location>
    </subcellularLocation>
</comment>
<dbReference type="PANTHER" id="PTHR35603">
    <property type="match status" value="1"/>
</dbReference>
<proteinExistence type="predicted"/>
<feature type="transmembrane region" description="Helical" evidence="4">
    <location>
        <begin position="12"/>
        <end position="36"/>
    </location>
</feature>